<dbReference type="PANTHER" id="PTHR24260">
    <property type="match status" value="1"/>
</dbReference>
<dbReference type="EMBL" id="BSNX01000016">
    <property type="protein sequence ID" value="GLQ72562.1"/>
    <property type="molecule type" value="Genomic_DNA"/>
</dbReference>
<keyword evidence="2" id="KW-0732">Signal</keyword>
<dbReference type="InterPro" id="IPR043504">
    <property type="entry name" value="Peptidase_S1_PA_chymotrypsin"/>
</dbReference>
<keyword evidence="4" id="KW-0645">Protease</keyword>
<dbReference type="Pfam" id="PF00089">
    <property type="entry name" value="Trypsin"/>
    <property type="match status" value="1"/>
</dbReference>
<dbReference type="Gene3D" id="2.40.10.10">
    <property type="entry name" value="Trypsin-like serine proteases"/>
    <property type="match status" value="1"/>
</dbReference>
<keyword evidence="4" id="KW-0378">Hydrolase</keyword>
<name>A0AAV5NPK8_9VIBR</name>
<feature type="chain" id="PRO_5043663566" evidence="2">
    <location>
        <begin position="19"/>
        <end position="353"/>
    </location>
</feature>
<dbReference type="InterPro" id="IPR001314">
    <property type="entry name" value="Peptidase_S1A"/>
</dbReference>
<dbReference type="InterPro" id="IPR001254">
    <property type="entry name" value="Trypsin_dom"/>
</dbReference>
<dbReference type="CDD" id="cd00190">
    <property type="entry name" value="Tryp_SPc"/>
    <property type="match status" value="1"/>
</dbReference>
<dbReference type="GO" id="GO:0006508">
    <property type="term" value="P:proteolysis"/>
    <property type="evidence" value="ECO:0007669"/>
    <property type="project" value="UniProtKB-KW"/>
</dbReference>
<dbReference type="Proteomes" id="UP001156690">
    <property type="component" value="Unassembled WGS sequence"/>
</dbReference>
<dbReference type="InterPro" id="IPR051333">
    <property type="entry name" value="CLIP_Serine_Protease"/>
</dbReference>
<accession>A0AAV5NPK8</accession>
<dbReference type="FunFam" id="2.40.10.10:FF:000068">
    <property type="entry name" value="transmembrane protease serine 2"/>
    <property type="match status" value="1"/>
</dbReference>
<dbReference type="InterPro" id="IPR009003">
    <property type="entry name" value="Peptidase_S1_PA"/>
</dbReference>
<comment type="caution">
    <text evidence="4">The sequence shown here is derived from an EMBL/GenBank/DDBJ whole genome shotgun (WGS) entry which is preliminary data.</text>
</comment>
<dbReference type="PROSITE" id="PS50240">
    <property type="entry name" value="TRYPSIN_DOM"/>
    <property type="match status" value="1"/>
</dbReference>
<keyword evidence="1" id="KW-1015">Disulfide bond</keyword>
<evidence type="ECO:0000256" key="1">
    <source>
        <dbReference type="ARBA" id="ARBA00023157"/>
    </source>
</evidence>
<organism evidence="4 5">
    <name type="scientific">Vibrio penaeicida</name>
    <dbReference type="NCBI Taxonomy" id="104609"/>
    <lineage>
        <taxon>Bacteria</taxon>
        <taxon>Pseudomonadati</taxon>
        <taxon>Pseudomonadota</taxon>
        <taxon>Gammaproteobacteria</taxon>
        <taxon>Vibrionales</taxon>
        <taxon>Vibrionaceae</taxon>
        <taxon>Vibrio</taxon>
    </lineage>
</organism>
<dbReference type="AlphaFoldDB" id="A0AAV5NPK8"/>
<evidence type="ECO:0000259" key="3">
    <source>
        <dbReference type="PROSITE" id="PS50240"/>
    </source>
</evidence>
<dbReference type="InterPro" id="IPR020008">
    <property type="entry name" value="GlyGly_CTERM"/>
</dbReference>
<proteinExistence type="predicted"/>
<dbReference type="GO" id="GO:0004252">
    <property type="term" value="F:serine-type endopeptidase activity"/>
    <property type="evidence" value="ECO:0007669"/>
    <property type="project" value="InterPro"/>
</dbReference>
<dbReference type="PANTHER" id="PTHR24260:SF132">
    <property type="entry name" value="PEPTIDASE S1 DOMAIN-CONTAINING PROTEIN"/>
    <property type="match status" value="1"/>
</dbReference>
<dbReference type="PRINTS" id="PR00722">
    <property type="entry name" value="CHYMOTRYPSIN"/>
</dbReference>
<evidence type="ECO:0000256" key="2">
    <source>
        <dbReference type="SAM" id="SignalP"/>
    </source>
</evidence>
<dbReference type="NCBIfam" id="TIGR03501">
    <property type="entry name" value="GlyGly_CTERM"/>
    <property type="match status" value="1"/>
</dbReference>
<sequence>MTKSLITLLTMMPFTAIASNNVNPAIVNGSVASSTNYPSIATLFIDTLEYDGRYSTGNYCGASIIDANHVLTAAHCVYNNTLASLLTTVVPQLDNEEDFPSKVQPFGAKQRVRVSAIYYPDNYSDSNQDLLPNDIALLKLETPLTFSSSVFPSIPLTMTDFIESTYRATSSAVFTAVGHGNTQSNNDDRKQKYGYLPLLKTSLEVATPAECSSTFVNGNKLTDSHLCFKDTNTASGLLNSVCQGDSGGPAYWTDPNSQIQYQVGIASFVTSTCGSSDQTKVTSVYTEVKDYQSWIASVIAGNETPKAISNDALRREWLQKYSLSPNTSSSSGGSIGWLAMALLMFASIARKRK</sequence>
<gene>
    <name evidence="4" type="ORF">GCM10007932_19220</name>
</gene>
<dbReference type="InterPro" id="IPR018114">
    <property type="entry name" value="TRYPSIN_HIS"/>
</dbReference>
<feature type="domain" description="Peptidase S1" evidence="3">
    <location>
        <begin position="26"/>
        <end position="300"/>
    </location>
</feature>
<dbReference type="PROSITE" id="PS00134">
    <property type="entry name" value="TRYPSIN_HIS"/>
    <property type="match status" value="1"/>
</dbReference>
<feature type="signal peptide" evidence="2">
    <location>
        <begin position="1"/>
        <end position="18"/>
    </location>
</feature>
<evidence type="ECO:0000313" key="4">
    <source>
        <dbReference type="EMBL" id="GLQ72562.1"/>
    </source>
</evidence>
<dbReference type="SMART" id="SM00020">
    <property type="entry name" value="Tryp_SPc"/>
    <property type="match status" value="1"/>
</dbReference>
<keyword evidence="5" id="KW-1185">Reference proteome</keyword>
<reference evidence="5" key="1">
    <citation type="journal article" date="2019" name="Int. J. Syst. Evol. Microbiol.">
        <title>The Global Catalogue of Microorganisms (GCM) 10K type strain sequencing project: providing services to taxonomists for standard genome sequencing and annotation.</title>
        <authorList>
            <consortium name="The Broad Institute Genomics Platform"/>
            <consortium name="The Broad Institute Genome Sequencing Center for Infectious Disease"/>
            <person name="Wu L."/>
            <person name="Ma J."/>
        </authorList>
    </citation>
    <scope>NUCLEOTIDE SEQUENCE [LARGE SCALE GENOMIC DNA]</scope>
    <source>
        <strain evidence="5">NBRC 15640</strain>
    </source>
</reference>
<dbReference type="RefSeq" id="WP_126608946.1">
    <property type="nucleotide sequence ID" value="NZ_AP025145.1"/>
</dbReference>
<evidence type="ECO:0000313" key="5">
    <source>
        <dbReference type="Proteomes" id="UP001156690"/>
    </source>
</evidence>
<dbReference type="SUPFAM" id="SSF50494">
    <property type="entry name" value="Trypsin-like serine proteases"/>
    <property type="match status" value="1"/>
</dbReference>
<protein>
    <submittedName>
        <fullName evidence="4">Serine protease</fullName>
    </submittedName>
</protein>